<dbReference type="SUPFAM" id="SSF52540">
    <property type="entry name" value="P-loop containing nucleoside triphosphate hydrolases"/>
    <property type="match status" value="1"/>
</dbReference>
<accession>A0A383ELY0</accession>
<organism evidence="4">
    <name type="scientific">marine metagenome</name>
    <dbReference type="NCBI Taxonomy" id="408172"/>
    <lineage>
        <taxon>unclassified sequences</taxon>
        <taxon>metagenomes</taxon>
        <taxon>ecological metagenomes</taxon>
    </lineage>
</organism>
<dbReference type="CDD" id="cd03278">
    <property type="entry name" value="ABC_SMC_barmotin"/>
    <property type="match status" value="1"/>
</dbReference>
<feature type="non-terminal residue" evidence="4">
    <location>
        <position position="1"/>
    </location>
</feature>
<dbReference type="PANTHER" id="PTHR42963">
    <property type="entry name" value="CHROMOSOME PARTITION PROTEIN MUKB"/>
    <property type="match status" value="1"/>
</dbReference>
<sequence>GIEITANPLGKTMQNISLLSGGEKSMTAIALIFSVFKVRPSPFCLLDEVDAPLDEANVIRFQEMLKEMAMDTQFILITHNQRTMSFADVLYGITMEESGVSKAVSVHLN</sequence>
<name>A0A383ELY0_9ZZZZ</name>
<dbReference type="Gene3D" id="3.40.50.300">
    <property type="entry name" value="P-loop containing nucleotide triphosphate hydrolases"/>
    <property type="match status" value="1"/>
</dbReference>
<reference evidence="4" key="1">
    <citation type="submission" date="2018-05" db="EMBL/GenBank/DDBJ databases">
        <authorList>
            <person name="Lanie J.A."/>
            <person name="Ng W.-L."/>
            <person name="Kazmierczak K.M."/>
            <person name="Andrzejewski T.M."/>
            <person name="Davidsen T.M."/>
            <person name="Wayne K.J."/>
            <person name="Tettelin H."/>
            <person name="Glass J.I."/>
            <person name="Rusch D."/>
            <person name="Podicherti R."/>
            <person name="Tsui H.-C.T."/>
            <person name="Winkler M.E."/>
        </authorList>
    </citation>
    <scope>NUCLEOTIDE SEQUENCE</scope>
</reference>
<dbReference type="GO" id="GO:0003677">
    <property type="term" value="F:DNA binding"/>
    <property type="evidence" value="ECO:0007669"/>
    <property type="project" value="UniProtKB-KW"/>
</dbReference>
<protein>
    <recommendedName>
        <fullName evidence="3">RecF/RecN/SMC N-terminal domain-containing protein</fullName>
    </recommendedName>
</protein>
<dbReference type="PANTHER" id="PTHR42963:SF1">
    <property type="entry name" value="DUF4476 DOMAIN-CONTAINING PROTEIN"/>
    <property type="match status" value="1"/>
</dbReference>
<keyword evidence="1" id="KW-0963">Cytoplasm</keyword>
<dbReference type="GO" id="GO:0005737">
    <property type="term" value="C:cytoplasm"/>
    <property type="evidence" value="ECO:0007669"/>
    <property type="project" value="TreeGrafter"/>
</dbReference>
<dbReference type="InterPro" id="IPR050308">
    <property type="entry name" value="MukB/SMC"/>
</dbReference>
<gene>
    <name evidence="4" type="ORF">METZ01_LOCUS510317</name>
</gene>
<evidence type="ECO:0000313" key="4">
    <source>
        <dbReference type="EMBL" id="SVE57463.1"/>
    </source>
</evidence>
<dbReference type="Pfam" id="PF02463">
    <property type="entry name" value="SMC_N"/>
    <property type="match status" value="1"/>
</dbReference>
<dbReference type="InterPro" id="IPR003395">
    <property type="entry name" value="RecF/RecN/SMC_N"/>
</dbReference>
<evidence type="ECO:0000256" key="2">
    <source>
        <dbReference type="ARBA" id="ARBA00023125"/>
    </source>
</evidence>
<evidence type="ECO:0000259" key="3">
    <source>
        <dbReference type="Pfam" id="PF02463"/>
    </source>
</evidence>
<feature type="domain" description="RecF/RecN/SMC N-terminal" evidence="3">
    <location>
        <begin position="12"/>
        <end position="102"/>
    </location>
</feature>
<dbReference type="EMBL" id="UINC01226818">
    <property type="protein sequence ID" value="SVE57463.1"/>
    <property type="molecule type" value="Genomic_DNA"/>
</dbReference>
<evidence type="ECO:0000256" key="1">
    <source>
        <dbReference type="ARBA" id="ARBA00022490"/>
    </source>
</evidence>
<keyword evidence="2" id="KW-0238">DNA-binding</keyword>
<dbReference type="InterPro" id="IPR027417">
    <property type="entry name" value="P-loop_NTPase"/>
</dbReference>
<proteinExistence type="predicted"/>
<dbReference type="AlphaFoldDB" id="A0A383ELY0"/>